<evidence type="ECO:0000256" key="6">
    <source>
        <dbReference type="ARBA" id="ARBA00024357"/>
    </source>
</evidence>
<evidence type="ECO:0000259" key="12">
    <source>
        <dbReference type="PROSITE" id="PS51192"/>
    </source>
</evidence>
<dbReference type="Pfam" id="PF13959">
    <property type="entry name" value="CTE_SPB4"/>
    <property type="match status" value="1"/>
</dbReference>
<keyword evidence="2 9" id="KW-0378">Hydrolase</keyword>
<dbReference type="InterPro" id="IPR014001">
    <property type="entry name" value="Helicase_ATP-bd"/>
</dbReference>
<keyword evidence="4 9" id="KW-0067">ATP-binding</keyword>
<dbReference type="SMART" id="SM00487">
    <property type="entry name" value="DEXDc"/>
    <property type="match status" value="1"/>
</dbReference>
<dbReference type="SMART" id="SM00490">
    <property type="entry name" value="HELICc"/>
    <property type="match status" value="1"/>
</dbReference>
<reference evidence="15 16" key="1">
    <citation type="submission" date="2022-12" db="EMBL/GenBank/DDBJ databases">
        <title>Chromosome-scale assembly of the Ensete ventricosum genome.</title>
        <authorList>
            <person name="Dussert Y."/>
            <person name="Stocks J."/>
            <person name="Wendawek A."/>
            <person name="Woldeyes F."/>
            <person name="Nichols R.A."/>
            <person name="Borrell J.S."/>
        </authorList>
    </citation>
    <scope>NUCLEOTIDE SEQUENCE [LARGE SCALE GENOMIC DNA]</scope>
    <source>
        <strain evidence="16">cv. Maze</strain>
        <tissue evidence="15">Seeds</tissue>
    </source>
</reference>
<evidence type="ECO:0000256" key="2">
    <source>
        <dbReference type="ARBA" id="ARBA00022801"/>
    </source>
</evidence>
<dbReference type="SMART" id="SM01178">
    <property type="entry name" value="DUF4217"/>
    <property type="match status" value="1"/>
</dbReference>
<evidence type="ECO:0000256" key="7">
    <source>
        <dbReference type="ARBA" id="ARBA00047984"/>
    </source>
</evidence>
<dbReference type="Gene3D" id="3.40.50.300">
    <property type="entry name" value="P-loop containing nucleotide triphosphate hydrolases"/>
    <property type="match status" value="2"/>
</dbReference>
<feature type="compositionally biased region" description="Basic residues" evidence="11">
    <location>
        <begin position="11"/>
        <end position="23"/>
    </location>
</feature>
<dbReference type="SUPFAM" id="SSF52540">
    <property type="entry name" value="P-loop containing nucleoside triphosphate hydrolases"/>
    <property type="match status" value="1"/>
</dbReference>
<comment type="catalytic activity">
    <reaction evidence="7 10">
        <text>ATP + H2O = ADP + phosphate + H(+)</text>
        <dbReference type="Rhea" id="RHEA:13065"/>
        <dbReference type="ChEBI" id="CHEBI:15377"/>
        <dbReference type="ChEBI" id="CHEBI:15378"/>
        <dbReference type="ChEBI" id="CHEBI:30616"/>
        <dbReference type="ChEBI" id="CHEBI:43474"/>
        <dbReference type="ChEBI" id="CHEBI:456216"/>
        <dbReference type="EC" id="3.6.4.13"/>
    </reaction>
</comment>
<dbReference type="InterPro" id="IPR011545">
    <property type="entry name" value="DEAD/DEAH_box_helicase_dom"/>
</dbReference>
<dbReference type="GO" id="GO:0003723">
    <property type="term" value="F:RNA binding"/>
    <property type="evidence" value="ECO:0007669"/>
    <property type="project" value="UniProtKB-UniRule"/>
</dbReference>
<gene>
    <name evidence="15" type="ORF">OPV22_024223</name>
</gene>
<accession>A0AAV8PG49</accession>
<keyword evidence="16" id="KW-1185">Reference proteome</keyword>
<evidence type="ECO:0000256" key="8">
    <source>
        <dbReference type="PROSITE-ProRule" id="PRU00552"/>
    </source>
</evidence>
<dbReference type="GO" id="GO:0016787">
    <property type="term" value="F:hydrolase activity"/>
    <property type="evidence" value="ECO:0007669"/>
    <property type="project" value="UniProtKB-KW"/>
</dbReference>
<evidence type="ECO:0000256" key="5">
    <source>
        <dbReference type="ARBA" id="ARBA00022884"/>
    </source>
</evidence>
<feature type="region of interest" description="Disordered" evidence="11">
    <location>
        <begin position="1"/>
        <end position="89"/>
    </location>
</feature>
<dbReference type="Proteomes" id="UP001222027">
    <property type="component" value="Unassembled WGS sequence"/>
</dbReference>
<feature type="domain" description="DEAD-box RNA helicase Q" evidence="14">
    <location>
        <begin position="100"/>
        <end position="128"/>
    </location>
</feature>
<comment type="caution">
    <text evidence="15">The sequence shown here is derived from an EMBL/GenBank/DDBJ whole genome shotgun (WGS) entry which is preliminary data.</text>
</comment>
<proteinExistence type="inferred from homology"/>
<dbReference type="EMBL" id="JAQQAF010000006">
    <property type="protein sequence ID" value="KAJ8480496.1"/>
    <property type="molecule type" value="Genomic_DNA"/>
</dbReference>
<dbReference type="InterPro" id="IPR014014">
    <property type="entry name" value="RNA_helicase_DEAD_Q_motif"/>
</dbReference>
<dbReference type="PROSITE" id="PS51192">
    <property type="entry name" value="HELICASE_ATP_BIND_1"/>
    <property type="match status" value="1"/>
</dbReference>
<evidence type="ECO:0000256" key="3">
    <source>
        <dbReference type="ARBA" id="ARBA00022806"/>
    </source>
</evidence>
<dbReference type="InterPro" id="IPR025313">
    <property type="entry name" value="SPB4-like_CTE"/>
</dbReference>
<evidence type="ECO:0000256" key="4">
    <source>
        <dbReference type="ARBA" id="ARBA00022840"/>
    </source>
</evidence>
<dbReference type="PROSITE" id="PS00039">
    <property type="entry name" value="DEAD_ATP_HELICASE"/>
    <property type="match status" value="1"/>
</dbReference>
<comment type="function">
    <text evidence="10">RNA helicase.</text>
</comment>
<dbReference type="PROSITE" id="PS51194">
    <property type="entry name" value="HELICASE_CTER"/>
    <property type="match status" value="1"/>
</dbReference>
<feature type="compositionally biased region" description="Basic and acidic residues" evidence="11">
    <location>
        <begin position="44"/>
        <end position="57"/>
    </location>
</feature>
<comment type="domain">
    <text evidence="10">The Q motif is unique to and characteristic of the DEAD box family of RNA helicases and controls ATP binding and hydrolysis.</text>
</comment>
<dbReference type="InterPro" id="IPR001650">
    <property type="entry name" value="Helicase_C-like"/>
</dbReference>
<evidence type="ECO:0000313" key="15">
    <source>
        <dbReference type="EMBL" id="KAJ8480496.1"/>
    </source>
</evidence>
<feature type="domain" description="Helicase C-terminal" evidence="13">
    <location>
        <begin position="320"/>
        <end position="490"/>
    </location>
</feature>
<dbReference type="CDD" id="cd18787">
    <property type="entry name" value="SF2_C_DEAD"/>
    <property type="match status" value="1"/>
</dbReference>
<dbReference type="FunFam" id="3.40.50.300:FF:000379">
    <property type="entry name" value="RNA helicase"/>
    <property type="match status" value="1"/>
</dbReference>
<name>A0AAV8PG49_ENSVE</name>
<dbReference type="Pfam" id="PF00270">
    <property type="entry name" value="DEAD"/>
    <property type="match status" value="1"/>
</dbReference>
<evidence type="ECO:0000313" key="16">
    <source>
        <dbReference type="Proteomes" id="UP001222027"/>
    </source>
</evidence>
<dbReference type="InterPro" id="IPR027417">
    <property type="entry name" value="P-loop_NTPase"/>
</dbReference>
<evidence type="ECO:0000256" key="1">
    <source>
        <dbReference type="ARBA" id="ARBA00022741"/>
    </source>
</evidence>
<keyword evidence="1 9" id="KW-0547">Nucleotide-binding</keyword>
<evidence type="ECO:0000256" key="10">
    <source>
        <dbReference type="RuleBase" id="RU365068"/>
    </source>
</evidence>
<dbReference type="EC" id="3.6.4.13" evidence="10"/>
<dbReference type="PANTHER" id="PTHR24031">
    <property type="entry name" value="RNA HELICASE"/>
    <property type="match status" value="1"/>
</dbReference>
<keyword evidence="3 9" id="KW-0347">Helicase</keyword>
<dbReference type="InterPro" id="IPR000629">
    <property type="entry name" value="RNA-helicase_DEAD-box_CS"/>
</dbReference>
<evidence type="ECO:0000256" key="11">
    <source>
        <dbReference type="SAM" id="MobiDB-lite"/>
    </source>
</evidence>
<keyword evidence="5 10" id="KW-0694">RNA-binding</keyword>
<evidence type="ECO:0000259" key="13">
    <source>
        <dbReference type="PROSITE" id="PS51194"/>
    </source>
</evidence>
<evidence type="ECO:0000256" key="9">
    <source>
        <dbReference type="RuleBase" id="RU000492"/>
    </source>
</evidence>
<comment type="similarity">
    <text evidence="6">Belongs to the DEAD box helicase family. DDX18/HAS1 subfamily.</text>
</comment>
<dbReference type="GO" id="GO:0005524">
    <property type="term" value="F:ATP binding"/>
    <property type="evidence" value="ECO:0007669"/>
    <property type="project" value="UniProtKB-UniRule"/>
</dbReference>
<feature type="compositionally biased region" description="Basic and acidic residues" evidence="11">
    <location>
        <begin position="1"/>
        <end position="10"/>
    </location>
</feature>
<feature type="domain" description="Helicase ATP-binding" evidence="12">
    <location>
        <begin position="131"/>
        <end position="306"/>
    </location>
</feature>
<dbReference type="Pfam" id="PF00271">
    <property type="entry name" value="Helicase_C"/>
    <property type="match status" value="1"/>
</dbReference>
<dbReference type="AlphaFoldDB" id="A0AAV8PG49"/>
<feature type="short sequence motif" description="Q motif" evidence="8">
    <location>
        <begin position="100"/>
        <end position="128"/>
    </location>
</feature>
<protein>
    <recommendedName>
        <fullName evidence="10">ATP-dependent RNA helicase</fullName>
        <ecNumber evidence="10">3.6.4.13</ecNumber>
    </recommendedName>
</protein>
<dbReference type="CDD" id="cd17942">
    <property type="entry name" value="DEADc_DDX18"/>
    <property type="match status" value="1"/>
</dbReference>
<dbReference type="GO" id="GO:0003724">
    <property type="term" value="F:RNA helicase activity"/>
    <property type="evidence" value="ECO:0007669"/>
    <property type="project" value="UniProtKB-EC"/>
</dbReference>
<organism evidence="15 16">
    <name type="scientific">Ensete ventricosum</name>
    <name type="common">Abyssinian banana</name>
    <name type="synonym">Musa ensete</name>
    <dbReference type="NCBI Taxonomy" id="4639"/>
    <lineage>
        <taxon>Eukaryota</taxon>
        <taxon>Viridiplantae</taxon>
        <taxon>Streptophyta</taxon>
        <taxon>Embryophyta</taxon>
        <taxon>Tracheophyta</taxon>
        <taxon>Spermatophyta</taxon>
        <taxon>Magnoliopsida</taxon>
        <taxon>Liliopsida</taxon>
        <taxon>Zingiberales</taxon>
        <taxon>Musaceae</taxon>
        <taxon>Ensete</taxon>
    </lineage>
</organism>
<sequence>MSPAMELHDVKKQKKPNKKRKNRPIPQVDADATGAEGGGLAVVEEDHHEEENEEKSPEGSGEEQEVVKEDMDGDQVGDGTEMTAPAAKKKKKEYGILTSESFSRLPISELTMKAIQEMGFENMTQIQSRSIPPLLEGKEVMGAARTGSGKTLAFLIPAIELLHNIHFMPRNGTGVLIICPTRELAIQTHAVAKDLLKYHSQTLGLVIGGAGRKGEAEHLAKGVNLLVATPGRLLDHLQNTKGFIYKNLMFLIIDEADRILEANFEEDMKQIFKRLPKARQTALFTATQTKQVEDFACLSFKEKPIYVGVDDGRSKVTVEGLQQGYCVVPSNKRFLVLYAFLKRNLSKKIMVFFSSCNSVKYHSELLRYIQIDCLDIHGKQKQQKRTTTFFDFCKAEKGVLLCTDVAARGLDIPAVDWIVQYDPPDEPKEYIHRVGRTARGEGGKGNALLFLLPEELQFLLYLKEAKVPVKEYEFNEKKVPNLQSHLEKIVGENYYLSQSAKDAYRSYILAYNSHSMKNVFNVHHLNLKDVASSFCFSTPPKVNLDLESSASKFRKKMRKTDGSRHVPSLLKERHSQLYVSHLRQSGFSHLCYLPFTDDLERYIQA</sequence>
<dbReference type="InterPro" id="IPR044773">
    <property type="entry name" value="DDX18/Has1_DEADc"/>
</dbReference>
<dbReference type="PROSITE" id="PS51195">
    <property type="entry name" value="Q_MOTIF"/>
    <property type="match status" value="1"/>
</dbReference>
<evidence type="ECO:0000259" key="14">
    <source>
        <dbReference type="PROSITE" id="PS51195"/>
    </source>
</evidence>